<feature type="signal peptide" evidence="5">
    <location>
        <begin position="1"/>
        <end position="25"/>
    </location>
</feature>
<dbReference type="GO" id="GO:0009279">
    <property type="term" value="C:cell outer membrane"/>
    <property type="evidence" value="ECO:0007669"/>
    <property type="project" value="UniProtKB-SubCell"/>
</dbReference>
<dbReference type="Proteomes" id="UP000285092">
    <property type="component" value="Unassembled WGS sequence"/>
</dbReference>
<evidence type="ECO:0000256" key="4">
    <source>
        <dbReference type="RuleBase" id="RU003357"/>
    </source>
</evidence>
<dbReference type="SUPFAM" id="SSF56935">
    <property type="entry name" value="Porins"/>
    <property type="match status" value="1"/>
</dbReference>
<protein>
    <submittedName>
        <fullName evidence="8">TonB-dependent receptor</fullName>
    </submittedName>
</protein>
<evidence type="ECO:0000256" key="5">
    <source>
        <dbReference type="SAM" id="SignalP"/>
    </source>
</evidence>
<proteinExistence type="inferred from homology"/>
<dbReference type="InterPro" id="IPR012910">
    <property type="entry name" value="Plug_dom"/>
</dbReference>
<evidence type="ECO:0000313" key="8">
    <source>
        <dbReference type="EMBL" id="RIV76954.1"/>
    </source>
</evidence>
<keyword evidence="3" id="KW-0998">Cell outer membrane</keyword>
<dbReference type="RefSeq" id="WP_119514012.1">
    <property type="nucleotide sequence ID" value="NZ_QXFK01000018.1"/>
</dbReference>
<keyword evidence="8" id="KW-0675">Receptor</keyword>
<evidence type="ECO:0000256" key="3">
    <source>
        <dbReference type="ARBA" id="ARBA00023237"/>
    </source>
</evidence>
<evidence type="ECO:0000256" key="2">
    <source>
        <dbReference type="ARBA" id="ARBA00023136"/>
    </source>
</evidence>
<feature type="chain" id="PRO_5018965607" evidence="5">
    <location>
        <begin position="26"/>
        <end position="1016"/>
    </location>
</feature>
<dbReference type="Pfam" id="PF00593">
    <property type="entry name" value="TonB_dep_Rec_b-barrel"/>
    <property type="match status" value="1"/>
</dbReference>
<dbReference type="PANTHER" id="PTHR47234:SF2">
    <property type="entry name" value="TONB-DEPENDENT RECEPTOR"/>
    <property type="match status" value="1"/>
</dbReference>
<dbReference type="InterPro" id="IPR000531">
    <property type="entry name" value="Beta-barrel_TonB"/>
</dbReference>
<keyword evidence="2 4" id="KW-0472">Membrane</keyword>
<dbReference type="EMBL" id="QXFK01000018">
    <property type="protein sequence ID" value="RIV76954.1"/>
    <property type="molecule type" value="Genomic_DNA"/>
</dbReference>
<name>A0A418NF53_9SPHN</name>
<reference evidence="8 9" key="1">
    <citation type="submission" date="2018-08" db="EMBL/GenBank/DDBJ databases">
        <title>Altererythrobacter sp.Ery1 and Ery12, the genome sequencing of novel strains in genus Alterythrobacter.</title>
        <authorList>
            <person name="Cheng H."/>
            <person name="Wu Y.-H."/>
            <person name="Fang C."/>
            <person name="Xu X.-W."/>
        </authorList>
    </citation>
    <scope>NUCLEOTIDE SEQUENCE [LARGE SCALE GENOMIC DNA]</scope>
    <source>
        <strain evidence="8 9">Ery1</strain>
    </source>
</reference>
<comment type="caution">
    <text evidence="8">The sequence shown here is derived from an EMBL/GenBank/DDBJ whole genome shotgun (WGS) entry which is preliminary data.</text>
</comment>
<accession>A0A418NF53</accession>
<evidence type="ECO:0000256" key="1">
    <source>
        <dbReference type="ARBA" id="ARBA00004442"/>
    </source>
</evidence>
<dbReference type="Pfam" id="PF07715">
    <property type="entry name" value="Plug"/>
    <property type="match status" value="1"/>
</dbReference>
<comment type="subcellular location">
    <subcellularLocation>
        <location evidence="1 4">Cell outer membrane</location>
    </subcellularLocation>
</comment>
<dbReference type="OrthoDB" id="7614575at2"/>
<gene>
    <name evidence="8" type="ORF">D2V04_12550</name>
</gene>
<keyword evidence="4" id="KW-0798">TonB box</keyword>
<dbReference type="Gene3D" id="2.40.170.20">
    <property type="entry name" value="TonB-dependent receptor, beta-barrel domain"/>
    <property type="match status" value="1"/>
</dbReference>
<sequence>MRKTTIGRLAFMCGCSLIATTGALAQDETLIEEAAAEPDRPAQAGTEGNVIVVTGSQIKGARIDDILPVTKVGENLIEAANPSSGDELFRAIPQAGSVSFNDYTTSGGINSARGDVASINLRELGTGNTLLLINGRRMVLNPGFQTELLVPVVSPDTNTIPVGGVDRVEVLRDGASPIYGADAVAGVVNTFLKGNLDGGFLEGTWRASDGTSLYSTSINGGIGFDFNEGRTNLTVYGYYYHENGAPTSIRRYSRDSDRRPLVEGTPWEGDVEWDASSTNSPFGQFDIQAPRSRTPIDDDDFHIQPGTFDGCRLDLGNGLCADNGTSLDRELRYNMDGDRDLFSKKDRYNVYGLLSHEFSQAAEFYAEASFYRSKSTRRNVQSALLGAVPIGIAADAYYNPFGPVTLADGSPNPNRVPGTTIDDEGAELLMERYRVIDAGPRVTTVTKDTYRLLAGLRGQVLGFDYDTAFLYSEAKATDLTRNRISTTALQNAINRTTSDAYNPFNGGCLDAPRSGDCTPNPQSVLDDIRIDVFRVGKTSLALGDLRLSKSDLLTLPGGDLGVAFGVEWRRETFSDDRDPHLDGTITFTDSVTGEFFGSDVLNSSPTPDTRGERDVYSAFAETLVPIVSPEMDVPLVHSLDVQLAGRFEHFSDVGSTVVPRAAASWRPIRDVLLRGAWSQGFRAPNLVQINDVGITRVNTQDDLVYCYAQIQKGLIENFGECSGSSTVSNRTGSEELDPEKTESLNFGIVLTPSFIPGLTLTADYWRVRQDGIVGVFGPDNAIALDLLRRLQGSSNPNVVRGEPDADLIDLYAGTGLTPAGDILSVRDAYLNLDSRVSKGWDFGLYYDIGETPLGRFNVSFNAARLTSFFQTPGPDGEELLDAVDRGILPPDITISDIGELLELNGRPKWRFTSAVNWRSGGWRVNLYADYIGKYFDDTALQDETNEPWPVDDWLTFNASVSYSIRNNTAISGTRIKFGVNNLFNKAPPLVEDSFGFDGAYHSARGRQFLIQVEKKF</sequence>
<dbReference type="AlphaFoldDB" id="A0A418NF53"/>
<dbReference type="InterPro" id="IPR036942">
    <property type="entry name" value="Beta-barrel_TonB_sf"/>
</dbReference>
<feature type="domain" description="TonB-dependent receptor plug" evidence="7">
    <location>
        <begin position="68"/>
        <end position="187"/>
    </location>
</feature>
<dbReference type="Gene3D" id="2.170.130.10">
    <property type="entry name" value="TonB-dependent receptor, plug domain"/>
    <property type="match status" value="1"/>
</dbReference>
<comment type="similarity">
    <text evidence="4">Belongs to the TonB-dependent receptor family.</text>
</comment>
<dbReference type="InterPro" id="IPR037066">
    <property type="entry name" value="Plug_dom_sf"/>
</dbReference>
<dbReference type="PANTHER" id="PTHR47234">
    <property type="match status" value="1"/>
</dbReference>
<evidence type="ECO:0000313" key="9">
    <source>
        <dbReference type="Proteomes" id="UP000285092"/>
    </source>
</evidence>
<evidence type="ECO:0000259" key="7">
    <source>
        <dbReference type="Pfam" id="PF07715"/>
    </source>
</evidence>
<organism evidence="8 9">
    <name type="scientific">Pelagerythrobacter aerophilus</name>
    <dbReference type="NCBI Taxonomy" id="2306995"/>
    <lineage>
        <taxon>Bacteria</taxon>
        <taxon>Pseudomonadati</taxon>
        <taxon>Pseudomonadota</taxon>
        <taxon>Alphaproteobacteria</taxon>
        <taxon>Sphingomonadales</taxon>
        <taxon>Erythrobacteraceae</taxon>
        <taxon>Pelagerythrobacter</taxon>
    </lineage>
</organism>
<keyword evidence="9" id="KW-1185">Reference proteome</keyword>
<feature type="domain" description="TonB-dependent receptor-like beta-barrel" evidence="6">
    <location>
        <begin position="456"/>
        <end position="982"/>
    </location>
</feature>
<evidence type="ECO:0000259" key="6">
    <source>
        <dbReference type="Pfam" id="PF00593"/>
    </source>
</evidence>
<keyword evidence="5" id="KW-0732">Signal</keyword>